<dbReference type="Proteomes" id="UP000326877">
    <property type="component" value="Unassembled WGS sequence"/>
</dbReference>
<protein>
    <recommendedName>
        <fullName evidence="2">NAD(P)-binding domain-containing protein</fullName>
    </recommendedName>
</protein>
<dbReference type="SUPFAM" id="SSF51735">
    <property type="entry name" value="NAD(P)-binding Rossmann-fold domains"/>
    <property type="match status" value="1"/>
</dbReference>
<dbReference type="OrthoDB" id="10000533at2759"/>
<organism evidence="1">
    <name type="scientific">Petromyces alliaceus</name>
    <name type="common">Aspergillus alliaceus</name>
    <dbReference type="NCBI Taxonomy" id="209559"/>
    <lineage>
        <taxon>Eukaryota</taxon>
        <taxon>Fungi</taxon>
        <taxon>Dikarya</taxon>
        <taxon>Ascomycota</taxon>
        <taxon>Pezizomycotina</taxon>
        <taxon>Eurotiomycetes</taxon>
        <taxon>Eurotiomycetidae</taxon>
        <taxon>Eurotiales</taxon>
        <taxon>Aspergillaceae</taxon>
        <taxon>Aspergillus</taxon>
        <taxon>Aspergillus subgen. Circumdati</taxon>
    </lineage>
</organism>
<evidence type="ECO:0008006" key="2">
    <source>
        <dbReference type="Google" id="ProtNLM"/>
    </source>
</evidence>
<dbReference type="AlphaFoldDB" id="A0A5N7BQ66"/>
<evidence type="ECO:0000313" key="1">
    <source>
        <dbReference type="EMBL" id="KAE8383991.1"/>
    </source>
</evidence>
<reference evidence="1" key="1">
    <citation type="submission" date="2019-04" db="EMBL/GenBank/DDBJ databases">
        <title>Friends and foes A comparative genomics studyof 23 Aspergillus species from section Flavi.</title>
        <authorList>
            <consortium name="DOE Joint Genome Institute"/>
            <person name="Kjaerbolling I."/>
            <person name="Vesth T."/>
            <person name="Frisvad J.C."/>
            <person name="Nybo J.L."/>
            <person name="Theobald S."/>
            <person name="Kildgaard S."/>
            <person name="Isbrandt T."/>
            <person name="Kuo A."/>
            <person name="Sato A."/>
            <person name="Lyhne E.K."/>
            <person name="Kogle M.E."/>
            <person name="Wiebenga A."/>
            <person name="Kun R.S."/>
            <person name="Lubbers R.J."/>
            <person name="Makela M.R."/>
            <person name="Barry K."/>
            <person name="Chovatia M."/>
            <person name="Clum A."/>
            <person name="Daum C."/>
            <person name="Haridas S."/>
            <person name="He G."/>
            <person name="LaButti K."/>
            <person name="Lipzen A."/>
            <person name="Mondo S."/>
            <person name="Riley R."/>
            <person name="Salamov A."/>
            <person name="Simmons B.A."/>
            <person name="Magnuson J.K."/>
            <person name="Henrissat B."/>
            <person name="Mortensen U.H."/>
            <person name="Larsen T.O."/>
            <person name="Devries R.P."/>
            <person name="Grigoriev I.V."/>
            <person name="Machida M."/>
            <person name="Baker S.E."/>
            <person name="Andersen M.R."/>
        </authorList>
    </citation>
    <scope>NUCLEOTIDE SEQUENCE [LARGE SCALE GENOMIC DNA]</scope>
    <source>
        <strain evidence="1">IBT 14317</strain>
    </source>
</reference>
<name>A0A5N7BQ66_PETAA</name>
<sequence>MHLVDHCTSQSQVSHSIGFIPGWTGSVGQTIVEALVAHGKHKGVILTRKPRTTKVARPSERGHILAVDYGDVDATRTPCVFGMESDAISEAQVNLLRAADLSGSTKRFVVSGYDMLFNELWRQIAQWRRRALSIPVCSMAYFWTSTAFRIGEATSSHGLTRSTWQRDGPGDGLAKVNFITSQDMARLVARLMDLPEWSPSPLADSRTSERFSVIYDRLHGLRNGRISFPEFQETGLEGTGRSSESIFALFHYISSIGGYTVPSDNVLDARFPDIRMTTAREVIKSSWRDR</sequence>
<dbReference type="EMBL" id="ML735424">
    <property type="protein sequence ID" value="KAE8383991.1"/>
    <property type="molecule type" value="Genomic_DNA"/>
</dbReference>
<dbReference type="InterPro" id="IPR036291">
    <property type="entry name" value="NAD(P)-bd_dom_sf"/>
</dbReference>
<dbReference type="Gene3D" id="3.40.50.720">
    <property type="entry name" value="NAD(P)-binding Rossmann-like Domain"/>
    <property type="match status" value="1"/>
</dbReference>
<gene>
    <name evidence="1" type="ORF">BDV23DRAFT_192379</name>
</gene>
<accession>A0A5N7BQ66</accession>
<proteinExistence type="predicted"/>